<dbReference type="PANTHER" id="PTHR11815:SF10">
    <property type="entry name" value="SUCCINATE--COA LIGASE [GDP-FORMING] SUBUNIT BETA, MITOCHONDRIAL"/>
    <property type="match status" value="1"/>
</dbReference>
<keyword evidence="1 7" id="KW-0436">Ligase</keyword>
<dbReference type="InterPro" id="IPR005811">
    <property type="entry name" value="SUCC_ACL_C"/>
</dbReference>
<gene>
    <name evidence="7" type="ORF">AUK40_06750</name>
</gene>
<evidence type="ECO:0000313" key="8">
    <source>
        <dbReference type="Proteomes" id="UP000183245"/>
    </source>
</evidence>
<evidence type="ECO:0000256" key="2">
    <source>
        <dbReference type="ARBA" id="ARBA00022723"/>
    </source>
</evidence>
<dbReference type="GO" id="GO:0006104">
    <property type="term" value="P:succinyl-CoA metabolic process"/>
    <property type="evidence" value="ECO:0007669"/>
    <property type="project" value="TreeGrafter"/>
</dbReference>
<organism evidence="7 8">
    <name type="scientific">Candidatus Wirthbacteria bacterium CG2_30_54_11</name>
    <dbReference type="NCBI Taxonomy" id="1817892"/>
    <lineage>
        <taxon>Bacteria</taxon>
        <taxon>Candidatus Wirthbacteria</taxon>
    </lineage>
</organism>
<evidence type="ECO:0000259" key="6">
    <source>
        <dbReference type="PROSITE" id="PS50975"/>
    </source>
</evidence>
<keyword evidence="2" id="KW-0479">Metal-binding</keyword>
<keyword evidence="4" id="KW-0460">Magnesium</keyword>
<evidence type="ECO:0000256" key="4">
    <source>
        <dbReference type="ARBA" id="ARBA00022842"/>
    </source>
</evidence>
<dbReference type="Proteomes" id="UP000183245">
    <property type="component" value="Unassembled WGS sequence"/>
</dbReference>
<dbReference type="PROSITE" id="PS50975">
    <property type="entry name" value="ATP_GRASP"/>
    <property type="match status" value="1"/>
</dbReference>
<accession>A0A1J5ITK7</accession>
<dbReference type="PROSITE" id="PS01217">
    <property type="entry name" value="SUCCINYL_COA_LIG_3"/>
    <property type="match status" value="1"/>
</dbReference>
<evidence type="ECO:0000313" key="7">
    <source>
        <dbReference type="EMBL" id="OIP94576.1"/>
    </source>
</evidence>
<dbReference type="Pfam" id="PF00549">
    <property type="entry name" value="Ligase_CoA"/>
    <property type="match status" value="1"/>
</dbReference>
<sequence>MDLKEFQGKNLYRAYDIPLAKSVLVSSHLDTPAAVRFTKQNHGSVVKAQILSGKRGKAGGVKLTDADHVEKVIKTMLGSTLLGLAVDEVLVEEKLTILKEYYLSITFDKMRKSLVLIFSTEGGVDIEETAHGKPEAIKKIHIKADLKSFEAKELAKSLSSGLGSKEVMQLGDLLFKLVRLMRTEDATLVEINPLMLTDRGIIAADSKMTIDGNSLYRHKFASSDLKRGMSEIERKAQVYDINYVELDGNIGVIGNGAGLVMCTLDVLEHFGGKPANFLDIGGGANVEKMEESLELILMKPGLKAILINIFGGITRCDLIAQGLVNYQKARDLQIPIVMRMVGTNEEEGNKILEPSGIKAISNMDEAAQAAVELAR</sequence>
<dbReference type="GO" id="GO:0005524">
    <property type="term" value="F:ATP binding"/>
    <property type="evidence" value="ECO:0007669"/>
    <property type="project" value="UniProtKB-UniRule"/>
</dbReference>
<dbReference type="Gene3D" id="3.30.470.20">
    <property type="entry name" value="ATP-grasp fold, B domain"/>
    <property type="match status" value="1"/>
</dbReference>
<comment type="caution">
    <text evidence="7">The sequence shown here is derived from an EMBL/GenBank/DDBJ whole genome shotgun (WGS) entry which is preliminary data.</text>
</comment>
<dbReference type="EMBL" id="MNZT01000126">
    <property type="protein sequence ID" value="OIP94576.1"/>
    <property type="molecule type" value="Genomic_DNA"/>
</dbReference>
<feature type="domain" description="ATP-grasp" evidence="6">
    <location>
        <begin position="9"/>
        <end position="221"/>
    </location>
</feature>
<dbReference type="InterPro" id="IPR016102">
    <property type="entry name" value="Succinyl-CoA_synth-like"/>
</dbReference>
<dbReference type="InterPro" id="IPR013815">
    <property type="entry name" value="ATP_grasp_subdomain_1"/>
</dbReference>
<reference evidence="7 8" key="1">
    <citation type="journal article" date="2016" name="Environ. Microbiol.">
        <title>Genomic resolution of a cold subsurface aquifer community provides metabolic insights for novel microbes adapted to high CO concentrations.</title>
        <authorList>
            <person name="Probst A.J."/>
            <person name="Castelle C.J."/>
            <person name="Singh A."/>
            <person name="Brown C.T."/>
            <person name="Anantharaman K."/>
            <person name="Sharon I."/>
            <person name="Hug L.A."/>
            <person name="Burstein D."/>
            <person name="Emerson J.B."/>
            <person name="Thomas B.C."/>
            <person name="Banfield J.F."/>
        </authorList>
    </citation>
    <scope>NUCLEOTIDE SEQUENCE [LARGE SCALE GENOMIC DNA]</scope>
    <source>
        <strain evidence="7">CG2_30_54_11</strain>
    </source>
</reference>
<dbReference type="InterPro" id="IPR013650">
    <property type="entry name" value="ATP-grasp_succ-CoA_synth-type"/>
</dbReference>
<keyword evidence="5" id="KW-0067">ATP-binding</keyword>
<dbReference type="NCBIfam" id="NF001913">
    <property type="entry name" value="PRK00696.1"/>
    <property type="match status" value="1"/>
</dbReference>
<dbReference type="PANTHER" id="PTHR11815">
    <property type="entry name" value="SUCCINYL-COA SYNTHETASE BETA CHAIN"/>
    <property type="match status" value="1"/>
</dbReference>
<dbReference type="InterPro" id="IPR017866">
    <property type="entry name" value="Succ-CoA_synthase_bsu_CS"/>
</dbReference>
<dbReference type="GO" id="GO:0042709">
    <property type="term" value="C:succinate-CoA ligase complex"/>
    <property type="evidence" value="ECO:0007669"/>
    <property type="project" value="TreeGrafter"/>
</dbReference>
<dbReference type="AlphaFoldDB" id="A0A1J5ITK7"/>
<dbReference type="Gene3D" id="3.30.1490.20">
    <property type="entry name" value="ATP-grasp fold, A domain"/>
    <property type="match status" value="1"/>
</dbReference>
<dbReference type="STRING" id="1817892.AUK40_06750"/>
<dbReference type="PIRSF" id="PIRSF001554">
    <property type="entry name" value="SucCS_beta"/>
    <property type="match status" value="1"/>
</dbReference>
<dbReference type="SUPFAM" id="SSF52210">
    <property type="entry name" value="Succinyl-CoA synthetase domains"/>
    <property type="match status" value="1"/>
</dbReference>
<protein>
    <submittedName>
        <fullName evidence="7">Succinate--CoA ligase subunit beta</fullName>
    </submittedName>
</protein>
<dbReference type="FunFam" id="3.40.50.261:FF:000001">
    <property type="entry name" value="Succinate--CoA ligase [ADP-forming] subunit beta"/>
    <property type="match status" value="1"/>
</dbReference>
<dbReference type="InterPro" id="IPR011761">
    <property type="entry name" value="ATP-grasp"/>
</dbReference>
<dbReference type="InterPro" id="IPR005809">
    <property type="entry name" value="Succ_CoA_ligase-like_bsu"/>
</dbReference>
<dbReference type="Pfam" id="PF08442">
    <property type="entry name" value="ATP-grasp_2"/>
    <property type="match status" value="1"/>
</dbReference>
<name>A0A1J5ITK7_9BACT</name>
<proteinExistence type="predicted"/>
<keyword evidence="3 5" id="KW-0547">Nucleotide-binding</keyword>
<dbReference type="NCBIfam" id="TIGR01016">
    <property type="entry name" value="sucCoAbeta"/>
    <property type="match status" value="1"/>
</dbReference>
<evidence type="ECO:0000256" key="1">
    <source>
        <dbReference type="ARBA" id="ARBA00022598"/>
    </source>
</evidence>
<dbReference type="GO" id="GO:0006099">
    <property type="term" value="P:tricarboxylic acid cycle"/>
    <property type="evidence" value="ECO:0007669"/>
    <property type="project" value="InterPro"/>
</dbReference>
<dbReference type="SUPFAM" id="SSF56059">
    <property type="entry name" value="Glutathione synthetase ATP-binding domain-like"/>
    <property type="match status" value="1"/>
</dbReference>
<evidence type="ECO:0000256" key="5">
    <source>
        <dbReference type="PROSITE-ProRule" id="PRU00409"/>
    </source>
</evidence>
<dbReference type="GO" id="GO:0004775">
    <property type="term" value="F:succinate-CoA ligase (ADP-forming) activity"/>
    <property type="evidence" value="ECO:0007669"/>
    <property type="project" value="TreeGrafter"/>
</dbReference>
<evidence type="ECO:0000256" key="3">
    <source>
        <dbReference type="ARBA" id="ARBA00022741"/>
    </source>
</evidence>
<dbReference type="GO" id="GO:0046872">
    <property type="term" value="F:metal ion binding"/>
    <property type="evidence" value="ECO:0007669"/>
    <property type="project" value="UniProtKB-KW"/>
</dbReference>
<dbReference type="Gene3D" id="3.40.50.261">
    <property type="entry name" value="Succinyl-CoA synthetase domains"/>
    <property type="match status" value="1"/>
</dbReference>